<evidence type="ECO:0000256" key="1">
    <source>
        <dbReference type="SAM" id="MobiDB-lite"/>
    </source>
</evidence>
<feature type="compositionally biased region" description="Basic and acidic residues" evidence="1">
    <location>
        <begin position="74"/>
        <end position="88"/>
    </location>
</feature>
<name>A0ABU4EZV5_WILMA</name>
<dbReference type="EMBL" id="JAWLUM010000005">
    <property type="protein sequence ID" value="MDV7136780.1"/>
    <property type="molecule type" value="Genomic_DNA"/>
</dbReference>
<feature type="compositionally biased region" description="Polar residues" evidence="1">
    <location>
        <begin position="59"/>
        <end position="73"/>
    </location>
</feature>
<organism evidence="2 3">
    <name type="scientific">Williamsia marianensis</name>
    <dbReference type="NCBI Taxonomy" id="85044"/>
    <lineage>
        <taxon>Bacteria</taxon>
        <taxon>Bacillati</taxon>
        <taxon>Actinomycetota</taxon>
        <taxon>Actinomycetes</taxon>
        <taxon>Mycobacteriales</taxon>
        <taxon>Nocardiaceae</taxon>
        <taxon>Williamsia</taxon>
    </lineage>
</organism>
<comment type="caution">
    <text evidence="2">The sequence shown here is derived from an EMBL/GenBank/DDBJ whole genome shotgun (WGS) entry which is preliminary data.</text>
</comment>
<protein>
    <submittedName>
        <fullName evidence="2">Uncharacterized protein</fullName>
    </submittedName>
</protein>
<evidence type="ECO:0000313" key="2">
    <source>
        <dbReference type="EMBL" id="MDV7136780.1"/>
    </source>
</evidence>
<reference evidence="2 3" key="1">
    <citation type="submission" date="2023-10" db="EMBL/GenBank/DDBJ databases">
        <title>Development of a sustainable strategy for remediation of hydrocarbon-contaminated territories based on the waste exchange concept.</title>
        <authorList>
            <person name="Krivoruchko A."/>
        </authorList>
    </citation>
    <scope>NUCLEOTIDE SEQUENCE [LARGE SCALE GENOMIC DNA]</scope>
    <source>
        <strain evidence="2 3">IEGM 1236</strain>
    </source>
</reference>
<gene>
    <name evidence="2" type="ORF">R4198_24055</name>
</gene>
<accession>A0ABU4EZV5</accession>
<evidence type="ECO:0000313" key="3">
    <source>
        <dbReference type="Proteomes" id="UP001185792"/>
    </source>
</evidence>
<sequence length="158" mass="16846">MSQSAADRLRAQATAARAAAESKTRPNQGGPTAATPVTADSGGDTAPAPAVTDEPRRATTPNATSPTKSQKQPQRADPKPEQRTDDPSVRTPRQTAIKKTVVLAPATNSKLGEWLNRTADELGLARVTAQQAMESLVDELLDNPDLARQIKMRIAREN</sequence>
<dbReference type="Proteomes" id="UP001185792">
    <property type="component" value="Unassembled WGS sequence"/>
</dbReference>
<feature type="region of interest" description="Disordered" evidence="1">
    <location>
        <begin position="1"/>
        <end position="99"/>
    </location>
</feature>
<keyword evidence="3" id="KW-1185">Reference proteome</keyword>
<proteinExistence type="predicted"/>
<dbReference type="RefSeq" id="WP_317714749.1">
    <property type="nucleotide sequence ID" value="NZ_JAWLUM010000005.1"/>
</dbReference>